<name>A0A0C1W9T0_9VIBR</name>
<keyword evidence="1" id="KW-0472">Membrane</keyword>
<keyword evidence="1" id="KW-0812">Transmembrane</keyword>
<sequence length="117" mass="13447">MIIWIGSALLLLGVLSGIAAFKHFDSAFKPSTEKRSSPIVYQYYAKTCFRLLIVGGILLTINYIDFESWSQETRSKVTLYAVVITAIASMYTMAQTFLNSRRQRDIERRIKNHNDDF</sequence>
<organism evidence="2 3">
    <name type="scientific">Vibrio owensii CAIM 1854 = LMG 25443</name>
    <dbReference type="NCBI Taxonomy" id="1229493"/>
    <lineage>
        <taxon>Bacteria</taxon>
        <taxon>Pseudomonadati</taxon>
        <taxon>Pseudomonadota</taxon>
        <taxon>Gammaproteobacteria</taxon>
        <taxon>Vibrionales</taxon>
        <taxon>Vibrionaceae</taxon>
        <taxon>Vibrio</taxon>
    </lineage>
</organism>
<accession>A0A0C1W9T0</accession>
<dbReference type="EMBL" id="JPRD01000015">
    <property type="protein sequence ID" value="KIF53097.1"/>
    <property type="molecule type" value="Genomic_DNA"/>
</dbReference>
<reference evidence="2 3" key="1">
    <citation type="submission" date="2014-07" db="EMBL/GenBank/DDBJ databases">
        <title>Unique and conserved regions in Vibrio harveyi and related species in comparison with the shrimp pathogen Vibrio harveyi CAIM 1792.</title>
        <authorList>
            <person name="Espinoza-Valles I."/>
            <person name="Vora G."/>
            <person name="Leekitcharoenphon P."/>
            <person name="Ussery D."/>
            <person name="Hoj L."/>
            <person name="Gomez-Gil B."/>
        </authorList>
    </citation>
    <scope>NUCLEOTIDE SEQUENCE [LARGE SCALE GENOMIC DNA]</scope>
    <source>
        <strain evidence="3">CAIM 1854 / LMG 25443</strain>
    </source>
</reference>
<evidence type="ECO:0000256" key="1">
    <source>
        <dbReference type="SAM" id="Phobius"/>
    </source>
</evidence>
<keyword evidence="1" id="KW-1133">Transmembrane helix</keyword>
<dbReference type="AlphaFoldDB" id="A0A0C1W9T0"/>
<protein>
    <submittedName>
        <fullName evidence="2">Uncharacterized protein</fullName>
    </submittedName>
</protein>
<dbReference type="PATRIC" id="fig|1229493.5.peg.910"/>
<evidence type="ECO:0000313" key="2">
    <source>
        <dbReference type="EMBL" id="KIF53097.1"/>
    </source>
</evidence>
<gene>
    <name evidence="2" type="ORF">H735_09130</name>
</gene>
<proteinExistence type="predicted"/>
<feature type="transmembrane region" description="Helical" evidence="1">
    <location>
        <begin position="77"/>
        <end position="98"/>
    </location>
</feature>
<dbReference type="Proteomes" id="UP000031586">
    <property type="component" value="Unassembled WGS sequence"/>
</dbReference>
<evidence type="ECO:0000313" key="3">
    <source>
        <dbReference type="Proteomes" id="UP000031586"/>
    </source>
</evidence>
<comment type="caution">
    <text evidence="2">The sequence shown here is derived from an EMBL/GenBank/DDBJ whole genome shotgun (WGS) entry which is preliminary data.</text>
</comment>